<name>I7M6R1_TETTS</name>
<keyword evidence="2" id="KW-0472">Membrane</keyword>
<keyword evidence="3" id="KW-0732">Signal</keyword>
<sequence length="203" mass="24975">MRKTKLLLMFVFSYSRTQELTKKEQIYKQINTRNIDFNFYFLIRKKENINLLNIVLICKYLERDIFSLNWQDQKQKSKLRYFQQYIIKFQKLINQKQNTKRNKVQFKKNGKLFFYPLVKQALFKQDRSFFTLYGPLCTYLIIFIFFKIKDDDEMARQAKLMEERMKKQGKKKVLLPGKSNQEKKIFDSADYYKEQEEKEKHQS</sequence>
<accession>I7M6R1</accession>
<feature type="chain" id="PRO_5003712413" evidence="3">
    <location>
        <begin position="18"/>
        <end position="203"/>
    </location>
</feature>
<reference evidence="5" key="1">
    <citation type="journal article" date="2006" name="PLoS Biol.">
        <title>Macronuclear genome sequence of the ciliate Tetrahymena thermophila, a model eukaryote.</title>
        <authorList>
            <person name="Eisen J.A."/>
            <person name="Coyne R.S."/>
            <person name="Wu M."/>
            <person name="Wu D."/>
            <person name="Thiagarajan M."/>
            <person name="Wortman J.R."/>
            <person name="Badger J.H."/>
            <person name="Ren Q."/>
            <person name="Amedeo P."/>
            <person name="Jones K.M."/>
            <person name="Tallon L.J."/>
            <person name="Delcher A.L."/>
            <person name="Salzberg S.L."/>
            <person name="Silva J.C."/>
            <person name="Haas B.J."/>
            <person name="Majoros W.H."/>
            <person name="Farzad M."/>
            <person name="Carlton J.M."/>
            <person name="Smith R.K. Jr."/>
            <person name="Garg J."/>
            <person name="Pearlman R.E."/>
            <person name="Karrer K.M."/>
            <person name="Sun L."/>
            <person name="Manning G."/>
            <person name="Elde N.C."/>
            <person name="Turkewitz A.P."/>
            <person name="Asai D.J."/>
            <person name="Wilkes D.E."/>
            <person name="Wang Y."/>
            <person name="Cai H."/>
            <person name="Collins K."/>
            <person name="Stewart B.A."/>
            <person name="Lee S.R."/>
            <person name="Wilamowska K."/>
            <person name="Weinberg Z."/>
            <person name="Ruzzo W.L."/>
            <person name="Wloga D."/>
            <person name="Gaertig J."/>
            <person name="Frankel J."/>
            <person name="Tsao C.-C."/>
            <person name="Gorovsky M.A."/>
            <person name="Keeling P.J."/>
            <person name="Waller R.F."/>
            <person name="Patron N.J."/>
            <person name="Cherry J.M."/>
            <person name="Stover N.A."/>
            <person name="Krieger C.J."/>
            <person name="del Toro C."/>
            <person name="Ryder H.F."/>
            <person name="Williamson S.C."/>
            <person name="Barbeau R.A."/>
            <person name="Hamilton E.P."/>
            <person name="Orias E."/>
        </authorList>
    </citation>
    <scope>NUCLEOTIDE SEQUENCE [LARGE SCALE GENOMIC DNA]</scope>
    <source>
        <strain evidence="5">SB210</strain>
    </source>
</reference>
<protein>
    <submittedName>
        <fullName evidence="4">Transmembrane protein, putative</fullName>
    </submittedName>
</protein>
<evidence type="ECO:0000256" key="3">
    <source>
        <dbReference type="SAM" id="SignalP"/>
    </source>
</evidence>
<proteinExistence type="predicted"/>
<dbReference type="GeneID" id="7831470"/>
<dbReference type="Proteomes" id="UP000009168">
    <property type="component" value="Unassembled WGS sequence"/>
</dbReference>
<evidence type="ECO:0000313" key="4">
    <source>
        <dbReference type="EMBL" id="EAR85668.2"/>
    </source>
</evidence>
<organism evidence="4 5">
    <name type="scientific">Tetrahymena thermophila (strain SB210)</name>
    <dbReference type="NCBI Taxonomy" id="312017"/>
    <lineage>
        <taxon>Eukaryota</taxon>
        <taxon>Sar</taxon>
        <taxon>Alveolata</taxon>
        <taxon>Ciliophora</taxon>
        <taxon>Intramacronucleata</taxon>
        <taxon>Oligohymenophorea</taxon>
        <taxon>Hymenostomatida</taxon>
        <taxon>Tetrahymenina</taxon>
        <taxon>Tetrahymenidae</taxon>
        <taxon>Tetrahymena</taxon>
    </lineage>
</organism>
<feature type="region of interest" description="Disordered" evidence="1">
    <location>
        <begin position="165"/>
        <end position="203"/>
    </location>
</feature>
<feature type="signal peptide" evidence="3">
    <location>
        <begin position="1"/>
        <end position="17"/>
    </location>
</feature>
<feature type="transmembrane region" description="Helical" evidence="2">
    <location>
        <begin position="129"/>
        <end position="146"/>
    </location>
</feature>
<keyword evidence="2 4" id="KW-0812">Transmembrane</keyword>
<dbReference type="KEGG" id="tet:TTHERM_00420760"/>
<keyword evidence="2" id="KW-1133">Transmembrane helix</keyword>
<evidence type="ECO:0000256" key="2">
    <source>
        <dbReference type="SAM" id="Phobius"/>
    </source>
</evidence>
<dbReference type="InParanoid" id="I7M6R1"/>
<evidence type="ECO:0000256" key="1">
    <source>
        <dbReference type="SAM" id="MobiDB-lite"/>
    </source>
</evidence>
<feature type="compositionally biased region" description="Basic and acidic residues" evidence="1">
    <location>
        <begin position="180"/>
        <end position="203"/>
    </location>
</feature>
<dbReference type="EMBL" id="GG662536">
    <property type="protein sequence ID" value="EAR85668.2"/>
    <property type="molecule type" value="Genomic_DNA"/>
</dbReference>
<dbReference type="AlphaFoldDB" id="I7M6R1"/>
<evidence type="ECO:0000313" key="5">
    <source>
        <dbReference type="Proteomes" id="UP000009168"/>
    </source>
</evidence>
<gene>
    <name evidence="4" type="ORF">TTHERM_00420760</name>
</gene>
<dbReference type="RefSeq" id="XP_001033331.2">
    <property type="nucleotide sequence ID" value="XM_001033331.3"/>
</dbReference>
<keyword evidence="5" id="KW-1185">Reference proteome</keyword>